<dbReference type="PANTHER" id="PTHR43463:SF1">
    <property type="entry name" value="NICOTINATE-NUCLEOTIDE--DIMETHYLBENZIMIDAZOLE PHOSPHORIBOSYLTRANSFERASE"/>
    <property type="match status" value="1"/>
</dbReference>
<dbReference type="SUPFAM" id="SSF52733">
    <property type="entry name" value="Nicotinate mononucleotide:5,6-dimethylbenzimidazole phosphoribosyltransferase (CobT)"/>
    <property type="match status" value="1"/>
</dbReference>
<evidence type="ECO:0000256" key="11">
    <source>
        <dbReference type="HAMAP-Rule" id="MF_00230"/>
    </source>
</evidence>
<dbReference type="NCBIfam" id="TIGR03160">
    <property type="entry name" value="cobT_DBIPRT"/>
    <property type="match status" value="1"/>
</dbReference>
<dbReference type="RefSeq" id="WP_377945774.1">
    <property type="nucleotide sequence ID" value="NZ_JBHUCX010000099.1"/>
</dbReference>
<dbReference type="NCBIfam" id="NF000996">
    <property type="entry name" value="PRK00105.1"/>
    <property type="match status" value="1"/>
</dbReference>
<evidence type="ECO:0000256" key="3">
    <source>
        <dbReference type="ARBA" id="ARBA00007110"/>
    </source>
</evidence>
<dbReference type="Proteomes" id="UP001597079">
    <property type="component" value="Unassembled WGS sequence"/>
</dbReference>
<comment type="pathway">
    <text evidence="2 11">Nucleoside biosynthesis; alpha-ribazole biosynthesis; alpha-ribazole from 5,6-dimethylbenzimidazole: step 1/2.</text>
</comment>
<name>A0ABW4JP06_9BACL</name>
<dbReference type="Gene3D" id="3.40.109.10">
    <property type="entry name" value="NADH Oxidase"/>
    <property type="match status" value="1"/>
</dbReference>
<comment type="function">
    <text evidence="1 11">Catalyzes the synthesis of alpha-ribazole-5'-phosphate from nicotinate mononucleotide (NAMN) and 5,6-dimethylbenzimidazole (DMB).</text>
</comment>
<evidence type="ECO:0000256" key="4">
    <source>
        <dbReference type="ARBA" id="ARBA00011991"/>
    </source>
</evidence>
<dbReference type="PANTHER" id="PTHR43463">
    <property type="entry name" value="NICOTINATE-NUCLEOTIDE--DIMETHYLBENZIMIDAZOLE PHOSPHORIBOSYLTRANSFERASE"/>
    <property type="match status" value="1"/>
</dbReference>
<keyword evidence="14" id="KW-1185">Reference proteome</keyword>
<comment type="similarity">
    <text evidence="3 11">Belongs to the CobT family.</text>
</comment>
<evidence type="ECO:0000256" key="2">
    <source>
        <dbReference type="ARBA" id="ARBA00005049"/>
    </source>
</evidence>
<feature type="domain" description="Nitroreductase" evidence="12">
    <location>
        <begin position="389"/>
        <end position="555"/>
    </location>
</feature>
<dbReference type="NCBIfam" id="TIGR02476">
    <property type="entry name" value="BluB"/>
    <property type="match status" value="1"/>
</dbReference>
<dbReference type="Pfam" id="PF00881">
    <property type="entry name" value="Nitroreductase"/>
    <property type="match status" value="1"/>
</dbReference>
<evidence type="ECO:0000256" key="5">
    <source>
        <dbReference type="ARBA" id="ARBA00015486"/>
    </source>
</evidence>
<protein>
    <recommendedName>
        <fullName evidence="5 11">Nicotinate-nucleotide--dimethylbenzimidazole phosphoribosyltransferase</fullName>
        <shortName evidence="11">NN:DBI PRT</shortName>
        <ecNumber evidence="4 11">2.4.2.21</ecNumber>
    </recommendedName>
    <alternativeName>
        <fullName evidence="9 11">N(1)-alpha-phosphoribosyltransferase</fullName>
    </alternativeName>
</protein>
<dbReference type="InterPro" id="IPR012825">
    <property type="entry name" value="BluB"/>
</dbReference>
<evidence type="ECO:0000256" key="10">
    <source>
        <dbReference type="ARBA" id="ARBA00047340"/>
    </source>
</evidence>
<dbReference type="InterPro" id="IPR023195">
    <property type="entry name" value="Nict_dMeBzImd_PRibTrfase_N"/>
</dbReference>
<evidence type="ECO:0000256" key="7">
    <source>
        <dbReference type="ARBA" id="ARBA00022676"/>
    </source>
</evidence>
<keyword evidence="6 11" id="KW-0169">Cobalamin biosynthesis</keyword>
<keyword evidence="8 11" id="KW-0808">Transferase</keyword>
<evidence type="ECO:0000256" key="6">
    <source>
        <dbReference type="ARBA" id="ARBA00022573"/>
    </source>
</evidence>
<keyword evidence="7 11" id="KW-0328">Glycosyltransferase</keyword>
<sequence>MQNSLRLPEPALFADEYATQAKMRLDNLTKPLGSLGDLELVIRQLAGIQRRIIPQLQHPHFLVFAADHGVAAAHQVSRYGQEVTEEMAVNMAMGSSVSAVLARQHKIPVRVIDVGICRAVRHPDVVVRKIGHGTSDFTQGPAMTHTQLAQAIQVGIDEANRAMDAGADLLLLGELGIGNTTSATALAAWLLDKPVSALVGRGTGVDDEGMQRKMKVIEMALAACHAAEAESDWLDGFARLGGFELAAIAGAMLAGAARRVPTLLDGLMTGVAALWATKMAPALAAYLLAGHLSPEPAHKLILAAIGCQPLLTLSLRVGEGTGALFAWPILASGLKVMAESATFADARVTNPHQDASADEHVENIYTNQTEAPVAADFSLAEREAVYKVILARRDIRVFLPQPLDPKIVTRILQAGHHGPSVGYMQPWNFIVIEDKDVLLRLQHVVDKARVEAGRVYADAKRDYYLRLKVEGLVEAPLTICVTNDSTRGGPHVLGRHTIPETDLMSTACAIENMWLAARAEGVAMGWVSIYEKQDVRDVLSIPAHVDPCALLTLGYTPHFPDIPVLERVGWGERLQLDDLIYQNEWGALPEK</sequence>
<dbReference type="HAMAP" id="MF_00230">
    <property type="entry name" value="CobT"/>
    <property type="match status" value="1"/>
</dbReference>
<dbReference type="InterPro" id="IPR036087">
    <property type="entry name" value="Nict_dMeBzImd_PRibTrfase_sf"/>
</dbReference>
<proteinExistence type="inferred from homology"/>
<dbReference type="EMBL" id="JBHUCX010000099">
    <property type="protein sequence ID" value="MFD1677854.1"/>
    <property type="molecule type" value="Genomic_DNA"/>
</dbReference>
<gene>
    <name evidence="11 13" type="primary">cobT</name>
    <name evidence="13" type="ORF">ACFSB2_24630</name>
</gene>
<evidence type="ECO:0000313" key="13">
    <source>
        <dbReference type="EMBL" id="MFD1677854.1"/>
    </source>
</evidence>
<dbReference type="CDD" id="cd02439">
    <property type="entry name" value="DMB-PRT_CobT"/>
    <property type="match status" value="1"/>
</dbReference>
<dbReference type="SUPFAM" id="SSF55469">
    <property type="entry name" value="FMN-dependent nitroreductase-like"/>
    <property type="match status" value="1"/>
</dbReference>
<comment type="caution">
    <text evidence="13">The sequence shown here is derived from an EMBL/GenBank/DDBJ whole genome shotgun (WGS) entry which is preliminary data.</text>
</comment>
<dbReference type="Gene3D" id="1.10.1610.10">
    <property type="match status" value="1"/>
</dbReference>
<organism evidence="13 14">
    <name type="scientific">Alicyclobacillus fodiniaquatilis</name>
    <dbReference type="NCBI Taxonomy" id="1661150"/>
    <lineage>
        <taxon>Bacteria</taxon>
        <taxon>Bacillati</taxon>
        <taxon>Bacillota</taxon>
        <taxon>Bacilli</taxon>
        <taxon>Bacillales</taxon>
        <taxon>Alicyclobacillaceae</taxon>
        <taxon>Alicyclobacillus</taxon>
    </lineage>
</organism>
<evidence type="ECO:0000256" key="8">
    <source>
        <dbReference type="ARBA" id="ARBA00022679"/>
    </source>
</evidence>
<accession>A0ABW4JP06</accession>
<evidence type="ECO:0000256" key="9">
    <source>
        <dbReference type="ARBA" id="ARBA00030686"/>
    </source>
</evidence>
<dbReference type="Gene3D" id="3.40.50.10210">
    <property type="match status" value="1"/>
</dbReference>
<dbReference type="InterPro" id="IPR000415">
    <property type="entry name" value="Nitroreductase-like"/>
</dbReference>
<dbReference type="EC" id="2.4.2.21" evidence="4 11"/>
<reference evidence="14" key="1">
    <citation type="journal article" date="2019" name="Int. J. Syst. Evol. Microbiol.">
        <title>The Global Catalogue of Microorganisms (GCM) 10K type strain sequencing project: providing services to taxonomists for standard genome sequencing and annotation.</title>
        <authorList>
            <consortium name="The Broad Institute Genomics Platform"/>
            <consortium name="The Broad Institute Genome Sequencing Center for Infectious Disease"/>
            <person name="Wu L."/>
            <person name="Ma J."/>
        </authorList>
    </citation>
    <scope>NUCLEOTIDE SEQUENCE [LARGE SCALE GENOMIC DNA]</scope>
    <source>
        <strain evidence="14">CGMCC 1.12286</strain>
    </source>
</reference>
<dbReference type="InterPro" id="IPR017846">
    <property type="entry name" value="Nict_dMeBzImd_PRibTrfase_bact"/>
</dbReference>
<dbReference type="GO" id="GO:0008939">
    <property type="term" value="F:nicotinate-nucleotide-dimethylbenzimidazole phosphoribosyltransferase activity"/>
    <property type="evidence" value="ECO:0007669"/>
    <property type="project" value="UniProtKB-EC"/>
</dbReference>
<dbReference type="InterPro" id="IPR029479">
    <property type="entry name" value="Nitroreductase"/>
</dbReference>
<evidence type="ECO:0000259" key="12">
    <source>
        <dbReference type="Pfam" id="PF00881"/>
    </source>
</evidence>
<evidence type="ECO:0000256" key="1">
    <source>
        <dbReference type="ARBA" id="ARBA00002197"/>
    </source>
</evidence>
<evidence type="ECO:0000313" key="14">
    <source>
        <dbReference type="Proteomes" id="UP001597079"/>
    </source>
</evidence>
<dbReference type="Pfam" id="PF02277">
    <property type="entry name" value="DBI_PRT"/>
    <property type="match status" value="1"/>
</dbReference>
<comment type="catalytic activity">
    <reaction evidence="10 11">
        <text>5,6-dimethylbenzimidazole + nicotinate beta-D-ribonucleotide = alpha-ribazole 5'-phosphate + nicotinate + H(+)</text>
        <dbReference type="Rhea" id="RHEA:11196"/>
        <dbReference type="ChEBI" id="CHEBI:15378"/>
        <dbReference type="ChEBI" id="CHEBI:15890"/>
        <dbReference type="ChEBI" id="CHEBI:32544"/>
        <dbReference type="ChEBI" id="CHEBI:57502"/>
        <dbReference type="ChEBI" id="CHEBI:57918"/>
        <dbReference type="EC" id="2.4.2.21"/>
    </reaction>
</comment>
<feature type="active site" description="Proton acceptor" evidence="11">
    <location>
        <position position="319"/>
    </location>
</feature>
<dbReference type="InterPro" id="IPR003200">
    <property type="entry name" value="Nict_dMeBzImd_PRibTrfase"/>
</dbReference>